<name>A0A6V7U458_MELEN</name>
<dbReference type="InterPro" id="IPR001799">
    <property type="entry name" value="Ephrin_RBD"/>
</dbReference>
<keyword evidence="7" id="KW-0175">Coiled coil</keyword>
<dbReference type="GO" id="GO:0048013">
    <property type="term" value="P:ephrin receptor signaling pathway"/>
    <property type="evidence" value="ECO:0007669"/>
    <property type="project" value="TreeGrafter"/>
</dbReference>
<dbReference type="PANTHER" id="PTHR11304">
    <property type="entry name" value="EPHRIN"/>
    <property type="match status" value="1"/>
</dbReference>
<proteinExistence type="inferred from homology"/>
<dbReference type="Gene3D" id="2.60.40.420">
    <property type="entry name" value="Cupredoxins - blue copper proteins"/>
    <property type="match status" value="1"/>
</dbReference>
<comment type="caution">
    <text evidence="6">Lacks conserved residue(s) required for the propagation of feature annotation.</text>
</comment>
<feature type="domain" description="Ephrin RBD" evidence="10">
    <location>
        <begin position="156"/>
        <end position="284"/>
    </location>
</feature>
<feature type="coiled-coil region" evidence="7">
    <location>
        <begin position="50"/>
        <end position="77"/>
    </location>
</feature>
<evidence type="ECO:0000256" key="8">
    <source>
        <dbReference type="SAM" id="MobiDB-lite"/>
    </source>
</evidence>
<sequence>MRENNQQTFCDPGSSKINLKLNFCCHKKNFGNRNDRNFEKEENNYFIKRRRREEKMIEKEEKQQNKLIRNRRRIINNLKLKNEREDNLVVINRIKRSNSISTNFYSKPLIFITFGAFLALFAFISSVEGSNTKSNEIDVDWTLGTTTGSNNSNLTKQQQNKYSSSSSILHPKVLTKYLFLKDVLRFHCPTDKHLAIHLVPAESAILCHLPEQQNGLAPIGFCGPNSGSDPRLIIRRYSPLPGKPSFREGNAYFFISTSNGSPNGTSQTSGGLCRTEGLRLRVIILPSPSNNLPLIRPADEWTDLAHLLMPIIIPTSFPSSETLTTTTTTISPPKASALSSNINPVFPAILSLEQGGQRHKVLVHSQQELTEQLNAVSTNGGRKVKNEEERDVDDDSDENRGQRRDMGFGEEKQKNNQKQDSSLYELMDGRTNKWPNSVNRLSQIENFEESKEEEKEERHLRRRRPVPKTARSPDPLVESQKLVYIIGYDGHGGNSGGTSSNNSFMNINVNRNILLFMLIITILLCFLSI</sequence>
<evidence type="ECO:0000256" key="1">
    <source>
        <dbReference type="ARBA" id="ARBA00004370"/>
    </source>
</evidence>
<evidence type="ECO:0000256" key="2">
    <source>
        <dbReference type="ARBA" id="ARBA00022729"/>
    </source>
</evidence>
<keyword evidence="5" id="KW-0325">Glycoprotein</keyword>
<evidence type="ECO:0000256" key="9">
    <source>
        <dbReference type="SAM" id="Phobius"/>
    </source>
</evidence>
<feature type="region of interest" description="Disordered" evidence="8">
    <location>
        <begin position="373"/>
        <end position="421"/>
    </location>
</feature>
<dbReference type="GO" id="GO:0005886">
    <property type="term" value="C:plasma membrane"/>
    <property type="evidence" value="ECO:0007669"/>
    <property type="project" value="TreeGrafter"/>
</dbReference>
<feature type="region of interest" description="Disordered" evidence="8">
    <location>
        <begin position="445"/>
        <end position="474"/>
    </location>
</feature>
<feature type="compositionally biased region" description="Basic and acidic residues" evidence="8">
    <location>
        <begin position="448"/>
        <end position="459"/>
    </location>
</feature>
<dbReference type="Pfam" id="PF00812">
    <property type="entry name" value="Ephrin"/>
    <property type="match status" value="1"/>
</dbReference>
<dbReference type="InterPro" id="IPR008972">
    <property type="entry name" value="Cupredoxin"/>
</dbReference>
<keyword evidence="3 9" id="KW-0472">Membrane</keyword>
<keyword evidence="9" id="KW-1133">Transmembrane helix</keyword>
<evidence type="ECO:0000256" key="6">
    <source>
        <dbReference type="PROSITE-ProRule" id="PRU00884"/>
    </source>
</evidence>
<dbReference type="InterPro" id="IPR031328">
    <property type="entry name" value="Ephrin"/>
</dbReference>
<dbReference type="OrthoDB" id="5864578at2759"/>
<feature type="transmembrane region" description="Helical" evidence="9">
    <location>
        <begin position="104"/>
        <end position="124"/>
    </location>
</feature>
<evidence type="ECO:0000256" key="4">
    <source>
        <dbReference type="ARBA" id="ARBA00023157"/>
    </source>
</evidence>
<comment type="subcellular location">
    <subcellularLocation>
        <location evidence="1">Membrane</location>
    </subcellularLocation>
</comment>
<gene>
    <name evidence="11" type="ORF">MENT_LOCUS7952</name>
</gene>
<comment type="similarity">
    <text evidence="6">Belongs to the ephrin family.</text>
</comment>
<accession>A0A6V7U458</accession>
<reference evidence="11 12" key="1">
    <citation type="submission" date="2020-08" db="EMBL/GenBank/DDBJ databases">
        <authorList>
            <person name="Koutsovoulos G."/>
            <person name="Danchin GJ E."/>
        </authorList>
    </citation>
    <scope>NUCLEOTIDE SEQUENCE [LARGE SCALE GENOMIC DNA]</scope>
</reference>
<feature type="transmembrane region" description="Helical" evidence="9">
    <location>
        <begin position="509"/>
        <end position="527"/>
    </location>
</feature>
<dbReference type="PANTHER" id="PTHR11304:SF29">
    <property type="entry name" value="EPHRIN"/>
    <property type="match status" value="1"/>
</dbReference>
<protein>
    <recommendedName>
        <fullName evidence="10">Ephrin RBD domain-containing protein</fullName>
    </recommendedName>
</protein>
<keyword evidence="4" id="KW-1015">Disulfide bond</keyword>
<dbReference type="PROSITE" id="PS51551">
    <property type="entry name" value="EPHRIN_RBD_2"/>
    <property type="match status" value="1"/>
</dbReference>
<keyword evidence="9" id="KW-0812">Transmembrane</keyword>
<dbReference type="Proteomes" id="UP000580250">
    <property type="component" value="Unassembled WGS sequence"/>
</dbReference>
<evidence type="ECO:0000313" key="12">
    <source>
        <dbReference type="Proteomes" id="UP000580250"/>
    </source>
</evidence>
<comment type="caution">
    <text evidence="11">The sequence shown here is derived from an EMBL/GenBank/DDBJ whole genome shotgun (WGS) entry which is preliminary data.</text>
</comment>
<dbReference type="AlphaFoldDB" id="A0A6V7U458"/>
<evidence type="ECO:0000256" key="7">
    <source>
        <dbReference type="SAM" id="Coils"/>
    </source>
</evidence>
<evidence type="ECO:0000256" key="3">
    <source>
        <dbReference type="ARBA" id="ARBA00023136"/>
    </source>
</evidence>
<feature type="compositionally biased region" description="Basic and acidic residues" evidence="8">
    <location>
        <begin position="398"/>
        <end position="414"/>
    </location>
</feature>
<evidence type="ECO:0000259" key="10">
    <source>
        <dbReference type="PROSITE" id="PS51551"/>
    </source>
</evidence>
<keyword evidence="2" id="KW-0732">Signal</keyword>
<evidence type="ECO:0000313" key="11">
    <source>
        <dbReference type="EMBL" id="CAD2144452.1"/>
    </source>
</evidence>
<dbReference type="SUPFAM" id="SSF49503">
    <property type="entry name" value="Cupredoxins"/>
    <property type="match status" value="1"/>
</dbReference>
<dbReference type="GO" id="GO:0007411">
    <property type="term" value="P:axon guidance"/>
    <property type="evidence" value="ECO:0007669"/>
    <property type="project" value="TreeGrafter"/>
</dbReference>
<evidence type="ECO:0000256" key="5">
    <source>
        <dbReference type="ARBA" id="ARBA00023180"/>
    </source>
</evidence>
<organism evidence="11 12">
    <name type="scientific">Meloidogyne enterolobii</name>
    <name type="common">Root-knot nematode worm</name>
    <name type="synonym">Meloidogyne mayaguensis</name>
    <dbReference type="NCBI Taxonomy" id="390850"/>
    <lineage>
        <taxon>Eukaryota</taxon>
        <taxon>Metazoa</taxon>
        <taxon>Ecdysozoa</taxon>
        <taxon>Nematoda</taxon>
        <taxon>Chromadorea</taxon>
        <taxon>Rhabditida</taxon>
        <taxon>Tylenchina</taxon>
        <taxon>Tylenchomorpha</taxon>
        <taxon>Tylenchoidea</taxon>
        <taxon>Meloidogynidae</taxon>
        <taxon>Meloidogyninae</taxon>
        <taxon>Meloidogyne</taxon>
    </lineage>
</organism>
<dbReference type="EMBL" id="CAJEWN010000033">
    <property type="protein sequence ID" value="CAD2144452.1"/>
    <property type="molecule type" value="Genomic_DNA"/>
</dbReference>
<dbReference type="GO" id="GO:0046875">
    <property type="term" value="F:ephrin receptor binding"/>
    <property type="evidence" value="ECO:0007669"/>
    <property type="project" value="TreeGrafter"/>
</dbReference>